<protein>
    <submittedName>
        <fullName evidence="1">Uncharacterized protein</fullName>
    </submittedName>
</protein>
<proteinExistence type="predicted"/>
<reference evidence="1 2" key="1">
    <citation type="submission" date="2018-06" db="EMBL/GenBank/DDBJ databases">
        <title>Pseudomonas diversity within urban Lake Michigan freshwaters.</title>
        <authorList>
            <person name="Batrich M."/>
            <person name="Hatzopoulos T."/>
            <person name="Putonti C."/>
        </authorList>
    </citation>
    <scope>NUCLEOTIDE SEQUENCE [LARGE SCALE GENOMIC DNA]</scope>
    <source>
        <strain evidence="1 2">LBp-160603</strain>
    </source>
</reference>
<dbReference type="EMBL" id="QJRO01000003">
    <property type="protein sequence ID" value="PYB84245.1"/>
    <property type="molecule type" value="Genomic_DNA"/>
</dbReference>
<evidence type="ECO:0000313" key="1">
    <source>
        <dbReference type="EMBL" id="PYB84245.1"/>
    </source>
</evidence>
<dbReference type="AlphaFoldDB" id="A0A2V4I4W0"/>
<dbReference type="Proteomes" id="UP000247620">
    <property type="component" value="Unassembled WGS sequence"/>
</dbReference>
<accession>A0A2V4I4W0</accession>
<gene>
    <name evidence="1" type="ORF">DMX07_06795</name>
</gene>
<dbReference type="RefSeq" id="WP_110698504.1">
    <property type="nucleotide sequence ID" value="NZ_CP151184.1"/>
</dbReference>
<sequence>MPDDEKRGFAEALEHWAEAVDAIRARDRAEAIAQVEELRSMRLMRAFHTSALWEYYAWKRRGLG</sequence>
<comment type="caution">
    <text evidence="1">The sequence shown here is derived from an EMBL/GenBank/DDBJ whole genome shotgun (WGS) entry which is preliminary data.</text>
</comment>
<organism evidence="1 2">
    <name type="scientific">Pseudomonas soli</name>
    <dbReference type="NCBI Taxonomy" id="1306993"/>
    <lineage>
        <taxon>Bacteria</taxon>
        <taxon>Pseudomonadati</taxon>
        <taxon>Pseudomonadota</taxon>
        <taxon>Gammaproteobacteria</taxon>
        <taxon>Pseudomonadales</taxon>
        <taxon>Pseudomonadaceae</taxon>
        <taxon>Pseudomonas</taxon>
    </lineage>
</organism>
<name>A0A2V4I4W0_9PSED</name>
<evidence type="ECO:0000313" key="2">
    <source>
        <dbReference type="Proteomes" id="UP000247620"/>
    </source>
</evidence>